<dbReference type="OrthoDB" id="430340at2759"/>
<comment type="caution">
    <text evidence="4">Lacks conserved residue(s) required for the propagation of feature annotation.</text>
</comment>
<feature type="disulfide bond" evidence="4">
    <location>
        <begin position="259"/>
        <end position="268"/>
    </location>
</feature>
<dbReference type="Gene3D" id="2.10.25.10">
    <property type="entry name" value="Laminin"/>
    <property type="match status" value="1"/>
</dbReference>
<comment type="caution">
    <text evidence="6">The sequence shown here is derived from an EMBL/GenBank/DDBJ whole genome shotgun (WGS) entry which is preliminary data.</text>
</comment>
<evidence type="ECO:0000259" key="5">
    <source>
        <dbReference type="PROSITE" id="PS50026"/>
    </source>
</evidence>
<dbReference type="EMBL" id="JYDO01000182">
    <property type="protein sequence ID" value="KRZ67875.1"/>
    <property type="molecule type" value="Genomic_DNA"/>
</dbReference>
<evidence type="ECO:0000256" key="4">
    <source>
        <dbReference type="PROSITE-ProRule" id="PRU00076"/>
    </source>
</evidence>
<protein>
    <submittedName>
        <fullName evidence="6">Sushi, nidogen and EGF-like domain-containing protein 1</fullName>
    </submittedName>
</protein>
<proteinExistence type="predicted"/>
<name>A0A0V1M885_9BILA</name>
<keyword evidence="7" id="KW-1185">Reference proteome</keyword>
<feature type="domain" description="EGF-like" evidence="5">
    <location>
        <begin position="271"/>
        <end position="308"/>
    </location>
</feature>
<keyword evidence="1 4" id="KW-0245">EGF-like domain</keyword>
<evidence type="ECO:0000313" key="7">
    <source>
        <dbReference type="Proteomes" id="UP000054843"/>
    </source>
</evidence>
<dbReference type="InterPro" id="IPR000742">
    <property type="entry name" value="EGF"/>
</dbReference>
<keyword evidence="2" id="KW-0677">Repeat</keyword>
<feature type="domain" description="EGF-like" evidence="5">
    <location>
        <begin position="228"/>
        <end position="269"/>
    </location>
</feature>
<dbReference type="AlphaFoldDB" id="A0A0V1M885"/>
<dbReference type="GO" id="GO:0016020">
    <property type="term" value="C:membrane"/>
    <property type="evidence" value="ECO:0007669"/>
    <property type="project" value="UniProtKB-SubCell"/>
</dbReference>
<dbReference type="SUPFAM" id="SSF57196">
    <property type="entry name" value="EGF/Laminin"/>
    <property type="match status" value="1"/>
</dbReference>
<dbReference type="PROSITE" id="PS00022">
    <property type="entry name" value="EGF_1"/>
    <property type="match status" value="1"/>
</dbReference>
<dbReference type="STRING" id="268474.A0A0V1M885"/>
<evidence type="ECO:0000313" key="6">
    <source>
        <dbReference type="EMBL" id="KRZ67875.1"/>
    </source>
</evidence>
<dbReference type="InterPro" id="IPR051022">
    <property type="entry name" value="Notch_Cell-Fate_Det"/>
</dbReference>
<gene>
    <name evidence="6" type="primary">Sned1</name>
    <name evidence="6" type="ORF">T10_9910</name>
</gene>
<accession>A0A0V1M885</accession>
<organism evidence="6 7">
    <name type="scientific">Trichinella papuae</name>
    <dbReference type="NCBI Taxonomy" id="268474"/>
    <lineage>
        <taxon>Eukaryota</taxon>
        <taxon>Metazoa</taxon>
        <taxon>Ecdysozoa</taxon>
        <taxon>Nematoda</taxon>
        <taxon>Enoplea</taxon>
        <taxon>Dorylaimia</taxon>
        <taxon>Trichinellida</taxon>
        <taxon>Trichinellidae</taxon>
        <taxon>Trichinella</taxon>
    </lineage>
</organism>
<keyword evidence="3 4" id="KW-1015">Disulfide bond</keyword>
<sequence>MQHFMMDKVLGIFLFTFIFSVFEVYSEKKIVCPRFNEEEAWLMNRAGFKKCLVEVRTDKVKTEFEPIQSFERYCLNTFFSHLEWPRDIYYDTYHPQRQKNTSYYAGYKALDVSINAGTITAISGGIVRVDYLHMNSLVRNESSVAFPDMVASTMYDQGIPEYLCLVGFTEQSSSDDSTYDILVIWERCTIRETDVFYCDVPPMNDNFIISNQSIRCKEGKTGKYCNIERNSCQDEEDQEEGCQKNGLCFVGSDKTYCKCFPGKKGKFCEETVDACSNVNCNNRGTCEVKDFIPVCNCTDEMYEGAFCERRVSNKPLFEEVNIMDFQSIVDSFD</sequence>
<evidence type="ECO:0000256" key="2">
    <source>
        <dbReference type="ARBA" id="ARBA00022737"/>
    </source>
</evidence>
<dbReference type="PANTHER" id="PTHR24049">
    <property type="entry name" value="CRUMBS FAMILY MEMBER"/>
    <property type="match status" value="1"/>
</dbReference>
<reference evidence="6 7" key="1">
    <citation type="submission" date="2015-01" db="EMBL/GenBank/DDBJ databases">
        <title>Evolution of Trichinella species and genotypes.</title>
        <authorList>
            <person name="Korhonen P.K."/>
            <person name="Edoardo P."/>
            <person name="Giuseppe L.R."/>
            <person name="Gasser R.B."/>
        </authorList>
    </citation>
    <scope>NUCLEOTIDE SEQUENCE [LARGE SCALE GENOMIC DNA]</scope>
    <source>
        <strain evidence="6">ISS1980</strain>
    </source>
</reference>
<dbReference type="PROSITE" id="PS50026">
    <property type="entry name" value="EGF_3"/>
    <property type="match status" value="2"/>
</dbReference>
<evidence type="ECO:0000256" key="3">
    <source>
        <dbReference type="ARBA" id="ARBA00023157"/>
    </source>
</evidence>
<evidence type="ECO:0000256" key="1">
    <source>
        <dbReference type="ARBA" id="ARBA00022536"/>
    </source>
</evidence>
<dbReference type="Proteomes" id="UP000054843">
    <property type="component" value="Unassembled WGS sequence"/>
</dbReference>